<evidence type="ECO:0000256" key="2">
    <source>
        <dbReference type="ARBA" id="ARBA00023136"/>
    </source>
</evidence>
<dbReference type="GO" id="GO:0016020">
    <property type="term" value="C:membrane"/>
    <property type="evidence" value="ECO:0007669"/>
    <property type="project" value="UniProtKB-SubCell"/>
</dbReference>
<comment type="subcellular location">
    <subcellularLocation>
        <location evidence="1">Membrane</location>
    </subcellularLocation>
</comment>
<evidence type="ECO:0000313" key="5">
    <source>
        <dbReference type="Proteomes" id="UP001634007"/>
    </source>
</evidence>
<dbReference type="AlphaFoldDB" id="A0ABD3JAZ9"/>
<keyword evidence="3" id="KW-0812">Transmembrane</keyword>
<evidence type="ECO:0000313" key="4">
    <source>
        <dbReference type="EMBL" id="KAL3724195.1"/>
    </source>
</evidence>
<dbReference type="InterPro" id="IPR044839">
    <property type="entry name" value="NDR1-like"/>
</dbReference>
<keyword evidence="5" id="KW-1185">Reference proteome</keyword>
<name>A0ABD3JAZ9_EUCGL</name>
<reference evidence="4 5" key="1">
    <citation type="submission" date="2024-11" db="EMBL/GenBank/DDBJ databases">
        <title>Chromosome-level genome assembly of Eucalyptus globulus Labill. provides insights into its genome evolution.</title>
        <authorList>
            <person name="Li X."/>
        </authorList>
    </citation>
    <scope>NUCLEOTIDE SEQUENCE [LARGE SCALE GENOMIC DNA]</scope>
    <source>
        <strain evidence="4">CL2024</strain>
        <tissue evidence="4">Fresh tender leaves</tissue>
    </source>
</reference>
<dbReference type="PANTHER" id="PTHR31415:SF51">
    <property type="entry name" value="LATE EMBRYOGENESIS ABUNDANT (LEA) HYDROXYPROLINE-RICH GLYCOPROTEIN FAMILY"/>
    <property type="match status" value="1"/>
</dbReference>
<proteinExistence type="predicted"/>
<evidence type="ECO:0008006" key="6">
    <source>
        <dbReference type="Google" id="ProtNLM"/>
    </source>
</evidence>
<dbReference type="EMBL" id="JBJKBG010000009">
    <property type="protein sequence ID" value="KAL3724195.1"/>
    <property type="molecule type" value="Genomic_DNA"/>
</dbReference>
<evidence type="ECO:0000256" key="1">
    <source>
        <dbReference type="ARBA" id="ARBA00004370"/>
    </source>
</evidence>
<keyword evidence="2 3" id="KW-0472">Membrane</keyword>
<accession>A0ABD3JAZ9</accession>
<comment type="caution">
    <text evidence="4">The sequence shown here is derived from an EMBL/GenBank/DDBJ whole genome shotgun (WGS) entry which is preliminary data.</text>
</comment>
<protein>
    <recommendedName>
        <fullName evidence="6">Late embryogenesis abundant protein LEA-2 subgroup domain-containing protein</fullName>
    </recommendedName>
</protein>
<organism evidence="4 5">
    <name type="scientific">Eucalyptus globulus</name>
    <name type="common">Tasmanian blue gum</name>
    <dbReference type="NCBI Taxonomy" id="34317"/>
    <lineage>
        <taxon>Eukaryota</taxon>
        <taxon>Viridiplantae</taxon>
        <taxon>Streptophyta</taxon>
        <taxon>Embryophyta</taxon>
        <taxon>Tracheophyta</taxon>
        <taxon>Spermatophyta</taxon>
        <taxon>Magnoliopsida</taxon>
        <taxon>eudicotyledons</taxon>
        <taxon>Gunneridae</taxon>
        <taxon>Pentapetalae</taxon>
        <taxon>rosids</taxon>
        <taxon>malvids</taxon>
        <taxon>Myrtales</taxon>
        <taxon>Myrtaceae</taxon>
        <taxon>Myrtoideae</taxon>
        <taxon>Eucalypteae</taxon>
        <taxon>Eucalyptus</taxon>
    </lineage>
</organism>
<dbReference type="PANTHER" id="PTHR31415">
    <property type="entry name" value="OS05G0367900 PROTEIN"/>
    <property type="match status" value="1"/>
</dbReference>
<evidence type="ECO:0000256" key="3">
    <source>
        <dbReference type="SAM" id="Phobius"/>
    </source>
</evidence>
<keyword evidence="3" id="KW-1133">Transmembrane helix</keyword>
<dbReference type="Proteomes" id="UP001634007">
    <property type="component" value="Unassembled WGS sequence"/>
</dbReference>
<gene>
    <name evidence="4" type="ORF">ACJRO7_036243</name>
</gene>
<sequence>MCAKCKCRRFWGLCRRRILIVTIAITITVTITVSATLTAREILRPRKPRLTLQDITIPTLNVSLASDNQTYFLNATFQVTISSRNPHGNPRSILYHDLRVHMSYHDQQITAATLLPQTSQGRGGVDVWSPLVSGVSMPIAPEIGPALNQDKSNGFLKMKVKLQGQVRWRPGIFTSGSFISVDCPAYINTGSGNKGVPLWLGTVKYQLMQSCSVSL</sequence>
<feature type="transmembrane region" description="Helical" evidence="3">
    <location>
        <begin position="18"/>
        <end position="39"/>
    </location>
</feature>